<accession>A0A1G6WHT3</accession>
<dbReference type="InterPro" id="IPR039426">
    <property type="entry name" value="TonB-dep_rcpt-like"/>
</dbReference>
<keyword evidence="2 8" id="KW-0813">Transport</keyword>
<evidence type="ECO:0000256" key="6">
    <source>
        <dbReference type="ARBA" id="ARBA00023136"/>
    </source>
</evidence>
<evidence type="ECO:0000256" key="3">
    <source>
        <dbReference type="ARBA" id="ARBA00022452"/>
    </source>
</evidence>
<name>A0A1G6WHT3_9FLAO</name>
<dbReference type="InterPro" id="IPR008969">
    <property type="entry name" value="CarboxyPept-like_regulatory"/>
</dbReference>
<dbReference type="Pfam" id="PF13715">
    <property type="entry name" value="CarbopepD_reg_2"/>
    <property type="match status" value="1"/>
</dbReference>
<evidence type="ECO:0000256" key="1">
    <source>
        <dbReference type="ARBA" id="ARBA00004571"/>
    </source>
</evidence>
<comment type="subcellular location">
    <subcellularLocation>
        <location evidence="1 8">Cell outer membrane</location>
        <topology evidence="1 8">Multi-pass membrane protein</topology>
    </subcellularLocation>
</comment>
<gene>
    <name evidence="14" type="ORF">SAMN05421636_101298</name>
</gene>
<dbReference type="Pfam" id="PF07715">
    <property type="entry name" value="Plug"/>
    <property type="match status" value="1"/>
</dbReference>
<keyword evidence="5 9" id="KW-0798">TonB box</keyword>
<feature type="signal peptide" evidence="11">
    <location>
        <begin position="1"/>
        <end position="44"/>
    </location>
</feature>
<evidence type="ECO:0000256" key="5">
    <source>
        <dbReference type="ARBA" id="ARBA00023077"/>
    </source>
</evidence>
<dbReference type="RefSeq" id="WP_091864980.1">
    <property type="nucleotide sequence ID" value="NZ_FNAO01000001.1"/>
</dbReference>
<evidence type="ECO:0000259" key="13">
    <source>
        <dbReference type="Pfam" id="PF07715"/>
    </source>
</evidence>
<reference evidence="14 15" key="1">
    <citation type="submission" date="2016-10" db="EMBL/GenBank/DDBJ databases">
        <authorList>
            <person name="de Groot N.N."/>
        </authorList>
    </citation>
    <scope>NUCLEOTIDE SEQUENCE [LARGE SCALE GENOMIC DNA]</scope>
    <source>
        <strain evidence="14 15">DSM 23421</strain>
    </source>
</reference>
<dbReference type="InterPro" id="IPR012910">
    <property type="entry name" value="Plug_dom"/>
</dbReference>
<feature type="chain" id="PRO_5011460656" evidence="11">
    <location>
        <begin position="45"/>
        <end position="1099"/>
    </location>
</feature>
<dbReference type="EMBL" id="FNAO01000001">
    <property type="protein sequence ID" value="SDD64616.1"/>
    <property type="molecule type" value="Genomic_DNA"/>
</dbReference>
<dbReference type="STRING" id="641691.SAMN05421636_101298"/>
<keyword evidence="4 8" id="KW-0812">Transmembrane</keyword>
<dbReference type="Gene3D" id="2.170.130.10">
    <property type="entry name" value="TonB-dependent receptor, plug domain"/>
    <property type="match status" value="1"/>
</dbReference>
<sequence>MKYPKKQTDTRTKVLKKRSCHFSRPKSLYVLAAFLLLFCTSAFAQQIEITGSVSDSEGVPLPGASIVVKGTTNGAQTDFDGNYLIEANTDDILMFSYIGYAPQEIPIDNQSSINVVLQEDFATLDEVVVTGYGKQSRAKLTTSVAKLDTRILETSSRSNAATALQGTIAGLRVTNTTGQPGSTPNIVLRGGTNFDGSGSPLILIDGIPGSFYALNSDDIESIEVLKDAAATAIYGARSANGVVLVTTKSGKIGRSNISYKQKYSVNRKRETPDYLGASDFIRYNRQAVQYYRQATNNDTGFAAFLDGPLAFGTGGNTTDSPFTTQFLSDDNRYLLNQPGWNTVEDPLNPGQQILFLENKVSDNIYQPSQTIDHYLSFDGGNEKGTYYLGLGYLDNDGLILGSGFKRYSGKFSASYNISDKLKVSSNILYSHSNLSTSPLGGDDTVFRRFSGQAPTSRTYNNNPDGTLSDDLNPGTNSGFGNPLYYIDKFIRKNLEQRLSASIILDYDITKDLAFSFTGSHFTINNHNEAFNKAFLDGGTLITNRNASASLDRTLRNQLTATLNYTKSIKDHTFSLLLGAEYYKNNFFGLNAATKDSPTDLIFTLNAGSEANGVPSSFESENIILSTFGRLNYDFADKYLASFTYRYDGSSQLANNKYGFFPGVSLGWNVHKEDFFMDSSLGKVISNFKPRLSYGVNGNLSSLVPAGQADRVANYVVFGSYGSQGIYDGQTGYANTGLPTLDLQWERSTTFNVGLDVSFFDNRLTLIGDYFIRDVKDKISDLTLPFWTGFGSIRTNNGTLRNKGFELQLTADAIRTDVVQWQLGGTLSHSKNFVVKLPENDNELNRQGGVQINDPNTGEQIWVGGLQEGQRVGQDLVTAYIQDYVYADQAAVDADATRQDELLPNPTQRYPGDVAWVDTDGDNVINSFDRRVIGRTTPDFIGGFTSNLKYKNFGLFVKTDFATGHIIYNHIRGKGFGQTQGNLNQDAIVLQSWTPEHRNTDVPRFVFVDAQRNIFRGNESTISSRFWEKGDYLALREVTLSYDIPTKAFNDKIKRLSLYLTGSNLYYFKGYSGDTPEQGGFQAGQFPVPRTYTLGLNLTF</sequence>
<dbReference type="AlphaFoldDB" id="A0A1G6WHT3"/>
<feature type="compositionally biased region" description="Polar residues" evidence="10">
    <location>
        <begin position="453"/>
        <end position="465"/>
    </location>
</feature>
<dbReference type="InterPro" id="IPR037066">
    <property type="entry name" value="Plug_dom_sf"/>
</dbReference>
<dbReference type="Gene3D" id="2.40.170.20">
    <property type="entry name" value="TonB-dependent receptor, beta-barrel domain"/>
    <property type="match status" value="1"/>
</dbReference>
<evidence type="ECO:0000313" key="15">
    <source>
        <dbReference type="Proteomes" id="UP000199109"/>
    </source>
</evidence>
<proteinExistence type="inferred from homology"/>
<dbReference type="InterPro" id="IPR023996">
    <property type="entry name" value="TonB-dep_OMP_SusC/RagA"/>
</dbReference>
<keyword evidence="15" id="KW-1185">Reference proteome</keyword>
<dbReference type="NCBIfam" id="TIGR04057">
    <property type="entry name" value="SusC_RagA_signa"/>
    <property type="match status" value="1"/>
</dbReference>
<comment type="similarity">
    <text evidence="8 9">Belongs to the TonB-dependent receptor family.</text>
</comment>
<keyword evidence="6 8" id="KW-0472">Membrane</keyword>
<keyword evidence="7 8" id="KW-0998">Cell outer membrane</keyword>
<feature type="domain" description="TonB-dependent receptor-like beta-barrel" evidence="12">
    <location>
        <begin position="451"/>
        <end position="854"/>
    </location>
</feature>
<dbReference type="OrthoDB" id="9768177at2"/>
<dbReference type="InterPro" id="IPR000531">
    <property type="entry name" value="Beta-barrel_TonB"/>
</dbReference>
<evidence type="ECO:0000313" key="14">
    <source>
        <dbReference type="EMBL" id="SDD64616.1"/>
    </source>
</evidence>
<dbReference type="NCBIfam" id="TIGR04056">
    <property type="entry name" value="OMP_RagA_SusC"/>
    <property type="match status" value="1"/>
</dbReference>
<keyword evidence="3 8" id="KW-1134">Transmembrane beta strand</keyword>
<evidence type="ECO:0000256" key="10">
    <source>
        <dbReference type="SAM" id="MobiDB-lite"/>
    </source>
</evidence>
<dbReference type="InterPro" id="IPR036942">
    <property type="entry name" value="Beta-barrel_TonB_sf"/>
</dbReference>
<evidence type="ECO:0000256" key="11">
    <source>
        <dbReference type="SAM" id="SignalP"/>
    </source>
</evidence>
<feature type="domain" description="TonB-dependent receptor plug" evidence="13">
    <location>
        <begin position="139"/>
        <end position="242"/>
    </location>
</feature>
<evidence type="ECO:0000256" key="8">
    <source>
        <dbReference type="PROSITE-ProRule" id="PRU01360"/>
    </source>
</evidence>
<evidence type="ECO:0000256" key="4">
    <source>
        <dbReference type="ARBA" id="ARBA00022692"/>
    </source>
</evidence>
<dbReference type="Proteomes" id="UP000199109">
    <property type="component" value="Unassembled WGS sequence"/>
</dbReference>
<dbReference type="GO" id="GO:0009279">
    <property type="term" value="C:cell outer membrane"/>
    <property type="evidence" value="ECO:0007669"/>
    <property type="project" value="UniProtKB-SubCell"/>
</dbReference>
<dbReference type="FunFam" id="2.60.40.1120:FF:000003">
    <property type="entry name" value="Outer membrane protein Omp121"/>
    <property type="match status" value="1"/>
</dbReference>
<evidence type="ECO:0000256" key="2">
    <source>
        <dbReference type="ARBA" id="ARBA00022448"/>
    </source>
</evidence>
<dbReference type="Gene3D" id="2.60.40.1120">
    <property type="entry name" value="Carboxypeptidase-like, regulatory domain"/>
    <property type="match status" value="1"/>
</dbReference>
<evidence type="ECO:0000256" key="9">
    <source>
        <dbReference type="RuleBase" id="RU003357"/>
    </source>
</evidence>
<evidence type="ECO:0000259" key="12">
    <source>
        <dbReference type="Pfam" id="PF00593"/>
    </source>
</evidence>
<dbReference type="SUPFAM" id="SSF49464">
    <property type="entry name" value="Carboxypeptidase regulatory domain-like"/>
    <property type="match status" value="1"/>
</dbReference>
<dbReference type="SUPFAM" id="SSF56935">
    <property type="entry name" value="Porins"/>
    <property type="match status" value="1"/>
</dbReference>
<feature type="region of interest" description="Disordered" evidence="10">
    <location>
        <begin position="453"/>
        <end position="472"/>
    </location>
</feature>
<evidence type="ECO:0000256" key="7">
    <source>
        <dbReference type="ARBA" id="ARBA00023237"/>
    </source>
</evidence>
<organism evidence="14 15">
    <name type="scientific">Pricia antarctica</name>
    <dbReference type="NCBI Taxonomy" id="641691"/>
    <lineage>
        <taxon>Bacteria</taxon>
        <taxon>Pseudomonadati</taxon>
        <taxon>Bacteroidota</taxon>
        <taxon>Flavobacteriia</taxon>
        <taxon>Flavobacteriales</taxon>
        <taxon>Flavobacteriaceae</taxon>
        <taxon>Pricia</taxon>
    </lineage>
</organism>
<protein>
    <submittedName>
        <fullName evidence="14">TonB-linked outer membrane protein, SusC/RagA family</fullName>
    </submittedName>
</protein>
<dbReference type="PROSITE" id="PS52016">
    <property type="entry name" value="TONB_DEPENDENT_REC_3"/>
    <property type="match status" value="1"/>
</dbReference>
<dbReference type="InterPro" id="IPR023997">
    <property type="entry name" value="TonB-dep_OMP_SusC/RagA_CS"/>
</dbReference>
<dbReference type="Pfam" id="PF00593">
    <property type="entry name" value="TonB_dep_Rec_b-barrel"/>
    <property type="match status" value="1"/>
</dbReference>
<keyword evidence="11" id="KW-0732">Signal</keyword>